<feature type="transmembrane region" description="Helical" evidence="2">
    <location>
        <begin position="147"/>
        <end position="166"/>
    </location>
</feature>
<feature type="transmembrane region" description="Helical" evidence="2">
    <location>
        <begin position="197"/>
        <end position="219"/>
    </location>
</feature>
<gene>
    <name evidence="3" type="ORF">DN069_34955</name>
</gene>
<dbReference type="AlphaFoldDB" id="A0A2X0I808"/>
<dbReference type="RefSeq" id="WP_111507275.1">
    <property type="nucleotide sequence ID" value="NZ_QKYN01000183.1"/>
</dbReference>
<accession>A0A2X0I808</accession>
<evidence type="ECO:0000256" key="2">
    <source>
        <dbReference type="SAM" id="Phobius"/>
    </source>
</evidence>
<evidence type="ECO:0000313" key="4">
    <source>
        <dbReference type="Proteomes" id="UP000248889"/>
    </source>
</evidence>
<feature type="compositionally biased region" description="Low complexity" evidence="1">
    <location>
        <begin position="69"/>
        <end position="86"/>
    </location>
</feature>
<sequence>MGDSSVATPPQPPPGNPYGAPNPYGQPDPYGQPNPYGQPQPQNPYGDAIPQQGGYGFPQQPGMAPPYGQPMDQPPMGQQAPMGQAGWSQPNGLNCRFCGGSPAVDVTVRAHRGMIWLMTFRSLRGPFCRTCGTAAVRDMSGQTLWQGWWGIGSAFITPITLLINLVSYNKIKALPEPAYRQGPPMDPGKPLMQRPQAAGFLVPAVAILAVVVLVIAGLASGSSTDTSDGGGVPVVSDSPTDLPTDQPSDTSAPTDTPTATSSDPGSLGDGNNASVGDCVKNYGTDSSPDLQIVTCASGTYLVEKRITGTTSTTGCPSDFTTSYTHTEPGNDFALCLKEYTG</sequence>
<evidence type="ECO:0000256" key="1">
    <source>
        <dbReference type="SAM" id="MobiDB-lite"/>
    </source>
</evidence>
<feature type="compositionally biased region" description="Pro residues" evidence="1">
    <location>
        <begin position="24"/>
        <end position="42"/>
    </location>
</feature>
<dbReference type="EMBL" id="QKYN01000183">
    <property type="protein sequence ID" value="RAG81034.1"/>
    <property type="molecule type" value="Genomic_DNA"/>
</dbReference>
<name>A0A2X0I808_9ACTN</name>
<organism evidence="3 4">
    <name type="scientific">Streptacidiphilus pinicola</name>
    <dbReference type="NCBI Taxonomy" id="2219663"/>
    <lineage>
        <taxon>Bacteria</taxon>
        <taxon>Bacillati</taxon>
        <taxon>Actinomycetota</taxon>
        <taxon>Actinomycetes</taxon>
        <taxon>Kitasatosporales</taxon>
        <taxon>Streptomycetaceae</taxon>
        <taxon>Streptacidiphilus</taxon>
    </lineage>
</organism>
<feature type="region of interest" description="Disordered" evidence="1">
    <location>
        <begin position="222"/>
        <end position="272"/>
    </location>
</feature>
<protein>
    <recommendedName>
        <fullName evidence="5">Toxin-antitoxin system, toxin component</fullName>
    </recommendedName>
</protein>
<comment type="caution">
    <text evidence="3">The sequence shown here is derived from an EMBL/GenBank/DDBJ whole genome shotgun (WGS) entry which is preliminary data.</text>
</comment>
<dbReference type="OrthoDB" id="3298677at2"/>
<feature type="compositionally biased region" description="Low complexity" evidence="1">
    <location>
        <begin position="43"/>
        <end position="62"/>
    </location>
</feature>
<proteinExistence type="predicted"/>
<evidence type="ECO:0000313" key="3">
    <source>
        <dbReference type="EMBL" id="RAG81034.1"/>
    </source>
</evidence>
<feature type="region of interest" description="Disordered" evidence="1">
    <location>
        <begin position="1"/>
        <end position="86"/>
    </location>
</feature>
<keyword evidence="4" id="KW-1185">Reference proteome</keyword>
<keyword evidence="2" id="KW-1133">Transmembrane helix</keyword>
<dbReference type="Proteomes" id="UP000248889">
    <property type="component" value="Unassembled WGS sequence"/>
</dbReference>
<keyword evidence="2" id="KW-0472">Membrane</keyword>
<reference evidence="3 4" key="1">
    <citation type="submission" date="2018-06" db="EMBL/GenBank/DDBJ databases">
        <title>Streptacidiphilus pinicola sp. nov., isolated from pine grove soil.</title>
        <authorList>
            <person name="Roh S.G."/>
            <person name="Park S."/>
            <person name="Kim M.-K."/>
            <person name="Yun B.-R."/>
            <person name="Park J."/>
            <person name="Kim M.J."/>
            <person name="Kim Y.S."/>
            <person name="Kim S.B."/>
        </authorList>
    </citation>
    <scope>NUCLEOTIDE SEQUENCE [LARGE SCALE GENOMIC DNA]</scope>
    <source>
        <strain evidence="3 4">MMS16-CNU450</strain>
    </source>
</reference>
<evidence type="ECO:0008006" key="5">
    <source>
        <dbReference type="Google" id="ProtNLM"/>
    </source>
</evidence>
<keyword evidence="2" id="KW-0812">Transmembrane</keyword>
<feature type="compositionally biased region" description="Low complexity" evidence="1">
    <location>
        <begin position="243"/>
        <end position="264"/>
    </location>
</feature>